<organism evidence="2 3">
    <name type="scientific">Wolfiporia cocos (strain MD-104)</name>
    <name type="common">Brown rot fungus</name>
    <dbReference type="NCBI Taxonomy" id="742152"/>
    <lineage>
        <taxon>Eukaryota</taxon>
        <taxon>Fungi</taxon>
        <taxon>Dikarya</taxon>
        <taxon>Basidiomycota</taxon>
        <taxon>Agaricomycotina</taxon>
        <taxon>Agaricomycetes</taxon>
        <taxon>Polyporales</taxon>
        <taxon>Phaeolaceae</taxon>
        <taxon>Wolfiporia</taxon>
    </lineage>
</organism>
<feature type="domain" description="VWFA" evidence="1">
    <location>
        <begin position="30"/>
        <end position="127"/>
    </location>
</feature>
<dbReference type="InterPro" id="IPR036465">
    <property type="entry name" value="vWFA_dom_sf"/>
</dbReference>
<proteinExistence type="predicted"/>
<name>A0A2H3JI21_WOLCO</name>
<dbReference type="AlphaFoldDB" id="A0A2H3JI21"/>
<keyword evidence="3" id="KW-1185">Reference proteome</keyword>
<evidence type="ECO:0000313" key="3">
    <source>
        <dbReference type="Proteomes" id="UP000218811"/>
    </source>
</evidence>
<sequence>MLRRDRRPLQDRPSTALITRRHNNRLGAAYSSLDAFWNARRSAVSDAGQGATIRRDAHTVLLFDDLLSECLVNDFTSTPEQLLDAVLQYTTGGGTNFTAAIRAAQTQMERHWSTERTPVVVFLSDGESEISDDVVQDLCLRSIALGKPLSFHAVAFGPYNRVMRRMAQVAIDVQSRAPPDPMTQVPTSSFAEALDSIQLAETFLSIADSLRKTRGSLLLSEQQRNYI</sequence>
<dbReference type="OrthoDB" id="2793209at2759"/>
<evidence type="ECO:0000259" key="1">
    <source>
        <dbReference type="Pfam" id="PF13519"/>
    </source>
</evidence>
<evidence type="ECO:0000313" key="2">
    <source>
        <dbReference type="EMBL" id="PCH41521.1"/>
    </source>
</evidence>
<accession>A0A2H3JI21</accession>
<dbReference type="EMBL" id="KB468113">
    <property type="protein sequence ID" value="PCH41521.1"/>
    <property type="molecule type" value="Genomic_DNA"/>
</dbReference>
<dbReference type="Proteomes" id="UP000218811">
    <property type="component" value="Unassembled WGS sequence"/>
</dbReference>
<protein>
    <recommendedName>
        <fullName evidence="1">VWFA domain-containing protein</fullName>
    </recommendedName>
</protein>
<dbReference type="Gene3D" id="3.40.50.410">
    <property type="entry name" value="von Willebrand factor, type A domain"/>
    <property type="match status" value="1"/>
</dbReference>
<dbReference type="STRING" id="742152.A0A2H3JI21"/>
<gene>
    <name evidence="2" type="ORF">WOLCODRAFT_100734</name>
</gene>
<dbReference type="Pfam" id="PF13519">
    <property type="entry name" value="VWA_2"/>
    <property type="match status" value="1"/>
</dbReference>
<dbReference type="InterPro" id="IPR002035">
    <property type="entry name" value="VWF_A"/>
</dbReference>
<dbReference type="SUPFAM" id="SSF53300">
    <property type="entry name" value="vWA-like"/>
    <property type="match status" value="1"/>
</dbReference>
<reference evidence="2 3" key="1">
    <citation type="journal article" date="2012" name="Science">
        <title>The Paleozoic origin of enzymatic lignin decomposition reconstructed from 31 fungal genomes.</title>
        <authorList>
            <person name="Floudas D."/>
            <person name="Binder M."/>
            <person name="Riley R."/>
            <person name="Barry K."/>
            <person name="Blanchette R.A."/>
            <person name="Henrissat B."/>
            <person name="Martinez A.T."/>
            <person name="Otillar R."/>
            <person name="Spatafora J.W."/>
            <person name="Yadav J.S."/>
            <person name="Aerts A."/>
            <person name="Benoit I."/>
            <person name="Boyd A."/>
            <person name="Carlson A."/>
            <person name="Copeland A."/>
            <person name="Coutinho P.M."/>
            <person name="de Vries R.P."/>
            <person name="Ferreira P."/>
            <person name="Findley K."/>
            <person name="Foster B."/>
            <person name="Gaskell J."/>
            <person name="Glotzer D."/>
            <person name="Gorecki P."/>
            <person name="Heitman J."/>
            <person name="Hesse C."/>
            <person name="Hori C."/>
            <person name="Igarashi K."/>
            <person name="Jurgens J.A."/>
            <person name="Kallen N."/>
            <person name="Kersten P."/>
            <person name="Kohler A."/>
            <person name="Kuees U."/>
            <person name="Kumar T.K.A."/>
            <person name="Kuo A."/>
            <person name="LaButti K."/>
            <person name="Larrondo L.F."/>
            <person name="Lindquist E."/>
            <person name="Ling A."/>
            <person name="Lombard V."/>
            <person name="Lucas S."/>
            <person name="Lundell T."/>
            <person name="Martin R."/>
            <person name="McLaughlin D.J."/>
            <person name="Morgenstern I."/>
            <person name="Morin E."/>
            <person name="Murat C."/>
            <person name="Nagy L.G."/>
            <person name="Nolan M."/>
            <person name="Ohm R.A."/>
            <person name="Patyshakuliyeva A."/>
            <person name="Rokas A."/>
            <person name="Ruiz-Duenas F.J."/>
            <person name="Sabat G."/>
            <person name="Salamov A."/>
            <person name="Samejima M."/>
            <person name="Schmutz J."/>
            <person name="Slot J.C."/>
            <person name="St John F."/>
            <person name="Stenlid J."/>
            <person name="Sun H."/>
            <person name="Sun S."/>
            <person name="Syed K."/>
            <person name="Tsang A."/>
            <person name="Wiebenga A."/>
            <person name="Young D."/>
            <person name="Pisabarro A."/>
            <person name="Eastwood D.C."/>
            <person name="Martin F."/>
            <person name="Cullen D."/>
            <person name="Grigoriev I.V."/>
            <person name="Hibbett D.S."/>
        </authorList>
    </citation>
    <scope>NUCLEOTIDE SEQUENCE [LARGE SCALE GENOMIC DNA]</scope>
    <source>
        <strain evidence="2 3">MD-104</strain>
    </source>
</reference>
<dbReference type="OMA" id="MERHWHT"/>